<dbReference type="PRINTS" id="PR01806">
    <property type="entry name" value="VIRFACTRMVIN"/>
</dbReference>
<dbReference type="InterPro" id="IPR004268">
    <property type="entry name" value="MurJ"/>
</dbReference>
<dbReference type="GO" id="GO:0034204">
    <property type="term" value="P:lipid translocation"/>
    <property type="evidence" value="ECO:0007669"/>
    <property type="project" value="TreeGrafter"/>
</dbReference>
<feature type="transmembrane region" description="Helical" evidence="8">
    <location>
        <begin position="176"/>
        <end position="193"/>
    </location>
</feature>
<evidence type="ECO:0000256" key="7">
    <source>
        <dbReference type="ARBA" id="ARBA00023136"/>
    </source>
</evidence>
<dbReference type="PANTHER" id="PTHR47019">
    <property type="entry name" value="LIPID II FLIPPASE MURJ"/>
    <property type="match status" value="1"/>
</dbReference>
<feature type="transmembrane region" description="Helical" evidence="8">
    <location>
        <begin position="401"/>
        <end position="427"/>
    </location>
</feature>
<feature type="transmembrane region" description="Helical" evidence="8">
    <location>
        <begin position="439"/>
        <end position="462"/>
    </location>
</feature>
<dbReference type="PANTHER" id="PTHR47019:SF1">
    <property type="entry name" value="LIPID II FLIPPASE MURJ"/>
    <property type="match status" value="1"/>
</dbReference>
<feature type="transmembrane region" description="Helical" evidence="8">
    <location>
        <begin position="228"/>
        <end position="247"/>
    </location>
</feature>
<evidence type="ECO:0000256" key="8">
    <source>
        <dbReference type="SAM" id="Phobius"/>
    </source>
</evidence>
<evidence type="ECO:0000256" key="5">
    <source>
        <dbReference type="ARBA" id="ARBA00022984"/>
    </source>
</evidence>
<organism evidence="9 10">
    <name type="scientific">Candidatus Nomurabacteria bacterium RIFCSPLOWO2_01_FULL_33_17</name>
    <dbReference type="NCBI Taxonomy" id="1801764"/>
    <lineage>
        <taxon>Bacteria</taxon>
        <taxon>Candidatus Nomuraibacteriota</taxon>
    </lineage>
</organism>
<evidence type="ECO:0000256" key="6">
    <source>
        <dbReference type="ARBA" id="ARBA00022989"/>
    </source>
</evidence>
<dbReference type="InterPro" id="IPR051050">
    <property type="entry name" value="Lipid_II_flippase_MurJ/MviN"/>
</dbReference>
<feature type="transmembrane region" description="Helical" evidence="8">
    <location>
        <begin position="253"/>
        <end position="273"/>
    </location>
</feature>
<evidence type="ECO:0000313" key="9">
    <source>
        <dbReference type="EMBL" id="OGI83211.1"/>
    </source>
</evidence>
<dbReference type="GO" id="GO:0015648">
    <property type="term" value="F:lipid-linked peptidoglycan transporter activity"/>
    <property type="evidence" value="ECO:0007669"/>
    <property type="project" value="TreeGrafter"/>
</dbReference>
<feature type="transmembrane region" description="Helical" evidence="8">
    <location>
        <begin position="149"/>
        <end position="170"/>
    </location>
</feature>
<feature type="transmembrane region" description="Helical" evidence="8">
    <location>
        <begin position="474"/>
        <end position="497"/>
    </location>
</feature>
<feature type="transmembrane region" description="Helical" evidence="8">
    <location>
        <begin position="120"/>
        <end position="142"/>
    </location>
</feature>
<feature type="transmembrane region" description="Helical" evidence="8">
    <location>
        <begin position="308"/>
        <end position="331"/>
    </location>
</feature>
<keyword evidence="7 8" id="KW-0472">Membrane</keyword>
<keyword evidence="5" id="KW-0573">Peptidoglycan synthesis</keyword>
<evidence type="ECO:0000256" key="3">
    <source>
        <dbReference type="ARBA" id="ARBA00022692"/>
    </source>
</evidence>
<dbReference type="AlphaFoldDB" id="A0A1F6WMU2"/>
<feature type="transmembrane region" description="Helical" evidence="8">
    <location>
        <begin position="374"/>
        <end position="395"/>
    </location>
</feature>
<keyword evidence="4" id="KW-0133">Cell shape</keyword>
<dbReference type="STRING" id="1801764.A2903_00835"/>
<evidence type="ECO:0000313" key="10">
    <source>
        <dbReference type="Proteomes" id="UP000178184"/>
    </source>
</evidence>
<evidence type="ECO:0000256" key="4">
    <source>
        <dbReference type="ARBA" id="ARBA00022960"/>
    </source>
</evidence>
<evidence type="ECO:0000256" key="1">
    <source>
        <dbReference type="ARBA" id="ARBA00004651"/>
    </source>
</evidence>
<dbReference type="Proteomes" id="UP000178184">
    <property type="component" value="Unassembled WGS sequence"/>
</dbReference>
<protein>
    <recommendedName>
        <fullName evidence="11">Lipid II flippase MurJ</fullName>
    </recommendedName>
</protein>
<keyword evidence="2" id="KW-1003">Cell membrane</keyword>
<comment type="caution">
    <text evidence="9">The sequence shown here is derived from an EMBL/GenBank/DDBJ whole genome shotgun (WGS) entry which is preliminary data.</text>
</comment>
<feature type="transmembrane region" description="Helical" evidence="8">
    <location>
        <begin position="337"/>
        <end position="362"/>
    </location>
</feature>
<dbReference type="GO" id="GO:0005886">
    <property type="term" value="C:plasma membrane"/>
    <property type="evidence" value="ECO:0007669"/>
    <property type="project" value="UniProtKB-SubCell"/>
</dbReference>
<dbReference type="GO" id="GO:0008360">
    <property type="term" value="P:regulation of cell shape"/>
    <property type="evidence" value="ECO:0007669"/>
    <property type="project" value="UniProtKB-KW"/>
</dbReference>
<name>A0A1F6WMU2_9BACT</name>
<evidence type="ECO:0000256" key="2">
    <source>
        <dbReference type="ARBA" id="ARBA00022475"/>
    </source>
</evidence>
<gene>
    <name evidence="9" type="ORF">A2903_00835</name>
</gene>
<dbReference type="Pfam" id="PF03023">
    <property type="entry name" value="MurJ"/>
    <property type="match status" value="1"/>
</dbReference>
<accession>A0A1F6WMU2</accession>
<feature type="transmembrane region" description="Helical" evidence="8">
    <location>
        <begin position="47"/>
        <end position="65"/>
    </location>
</feature>
<dbReference type="GO" id="GO:0009252">
    <property type="term" value="P:peptidoglycan biosynthetic process"/>
    <property type="evidence" value="ECO:0007669"/>
    <property type="project" value="UniProtKB-KW"/>
</dbReference>
<sequence>MNSALFLAISSLFSQILGFIRDKLLAHIYGAGFFLDSYYAAFRVPEFMYLSVGSFVSSAILVPLFSKKLYDEDRVIWFQKLCTTFIIFFIIIYGIVILLLPYLSSVFYGHKDFLFQQSVTIYGSILLVSTFFLSLSSIISSVAQQRRKFIVVGIAPILYNLGTVIGIVFLRPLWGISGVCIGVVLGSVLHLAIQMPVVIREGLFVGYGSFILKAFSFKLLSKTLGKSFLRTLSLVFSAISFFLITYFASHYQIGAITVISLAFTLQTVFHTIIGVSYTTTIFPALSDAYVNKNHILFDFILTRAFKRIFLISMILMALIILFRFEIVYILFGSGKFTMANVVLTAGALGIFTISLYAQNAILLISRAAYAKGDYVLPLVTNMISAVGLFVMALLFEQNKYLYSYGVLLIPLAYTIGQYIALGVSFSIHQRKREIKSPHLGFVYMFKITSSVFVVAIVCRFILEMFLFGKTGIIIHLVYSLFVFFIFCLFSYVVLGLFKDEHIQNDRQSIKNFIKKSFLALLPRFR</sequence>
<keyword evidence="3 8" id="KW-0812">Transmembrane</keyword>
<feature type="transmembrane region" description="Helical" evidence="8">
    <location>
        <begin position="77"/>
        <end position="100"/>
    </location>
</feature>
<evidence type="ECO:0008006" key="11">
    <source>
        <dbReference type="Google" id="ProtNLM"/>
    </source>
</evidence>
<dbReference type="EMBL" id="MFUO01000033">
    <property type="protein sequence ID" value="OGI83211.1"/>
    <property type="molecule type" value="Genomic_DNA"/>
</dbReference>
<comment type="subcellular location">
    <subcellularLocation>
        <location evidence="1">Cell membrane</location>
        <topology evidence="1">Multi-pass membrane protein</topology>
    </subcellularLocation>
</comment>
<reference evidence="9 10" key="1">
    <citation type="journal article" date="2016" name="Nat. Commun.">
        <title>Thousands of microbial genomes shed light on interconnected biogeochemical processes in an aquifer system.</title>
        <authorList>
            <person name="Anantharaman K."/>
            <person name="Brown C.T."/>
            <person name="Hug L.A."/>
            <person name="Sharon I."/>
            <person name="Castelle C.J."/>
            <person name="Probst A.J."/>
            <person name="Thomas B.C."/>
            <person name="Singh A."/>
            <person name="Wilkins M.J."/>
            <person name="Karaoz U."/>
            <person name="Brodie E.L."/>
            <person name="Williams K.H."/>
            <person name="Hubbard S.S."/>
            <person name="Banfield J.F."/>
        </authorList>
    </citation>
    <scope>NUCLEOTIDE SEQUENCE [LARGE SCALE GENOMIC DNA]</scope>
</reference>
<keyword evidence="6 8" id="KW-1133">Transmembrane helix</keyword>
<proteinExistence type="predicted"/>